<proteinExistence type="inferred from homology"/>
<comment type="similarity">
    <text evidence="1">Belongs to the glycosyltransferase 2 family.</text>
</comment>
<organism evidence="5">
    <name type="scientific">mine drainage metagenome</name>
    <dbReference type="NCBI Taxonomy" id="410659"/>
    <lineage>
        <taxon>unclassified sequences</taxon>
        <taxon>metagenomes</taxon>
        <taxon>ecological metagenomes</taxon>
    </lineage>
</organism>
<dbReference type="Pfam" id="PF13692">
    <property type="entry name" value="Glyco_trans_1_4"/>
    <property type="match status" value="1"/>
</dbReference>
<reference evidence="5" key="1">
    <citation type="submission" date="2013-08" db="EMBL/GenBank/DDBJ databases">
        <authorList>
            <person name="Mendez C."/>
            <person name="Richter M."/>
            <person name="Ferrer M."/>
            <person name="Sanchez J."/>
        </authorList>
    </citation>
    <scope>NUCLEOTIDE SEQUENCE</scope>
</reference>
<dbReference type="SUPFAM" id="SSF53448">
    <property type="entry name" value="Nucleotide-diphospho-sugar transferases"/>
    <property type="match status" value="1"/>
</dbReference>
<dbReference type="PANTHER" id="PTHR43179">
    <property type="entry name" value="RHAMNOSYLTRANSFERASE WBBL"/>
    <property type="match status" value="1"/>
</dbReference>
<evidence type="ECO:0000313" key="5">
    <source>
        <dbReference type="EMBL" id="EQD46688.1"/>
    </source>
</evidence>
<dbReference type="Pfam" id="PF00535">
    <property type="entry name" value="Glycos_transf_2"/>
    <property type="match status" value="1"/>
</dbReference>
<keyword evidence="3 5" id="KW-0808">Transferase</keyword>
<evidence type="ECO:0000256" key="1">
    <source>
        <dbReference type="ARBA" id="ARBA00006739"/>
    </source>
</evidence>
<dbReference type="InterPro" id="IPR029044">
    <property type="entry name" value="Nucleotide-diphossugar_trans"/>
</dbReference>
<dbReference type="InterPro" id="IPR001173">
    <property type="entry name" value="Glyco_trans_2-like"/>
</dbReference>
<dbReference type="PANTHER" id="PTHR43179:SF12">
    <property type="entry name" value="GALACTOFURANOSYLTRANSFERASE GLFT2"/>
    <property type="match status" value="1"/>
</dbReference>
<dbReference type="GO" id="GO:0016757">
    <property type="term" value="F:glycosyltransferase activity"/>
    <property type="evidence" value="ECO:0007669"/>
    <property type="project" value="UniProtKB-KW"/>
</dbReference>
<evidence type="ECO:0000256" key="3">
    <source>
        <dbReference type="ARBA" id="ARBA00022679"/>
    </source>
</evidence>
<dbReference type="CDD" id="cd00761">
    <property type="entry name" value="Glyco_tranf_GTA_type"/>
    <property type="match status" value="1"/>
</dbReference>
<dbReference type="SUPFAM" id="SSF53756">
    <property type="entry name" value="UDP-Glycosyltransferase/glycogen phosphorylase"/>
    <property type="match status" value="1"/>
</dbReference>
<protein>
    <submittedName>
        <fullName evidence="5">Glycosyl transferase family 2</fullName>
    </submittedName>
</protein>
<dbReference type="EMBL" id="AUZZ01006339">
    <property type="protein sequence ID" value="EQD46688.1"/>
    <property type="molecule type" value="Genomic_DNA"/>
</dbReference>
<evidence type="ECO:0000256" key="2">
    <source>
        <dbReference type="ARBA" id="ARBA00022676"/>
    </source>
</evidence>
<keyword evidence="2" id="KW-0328">Glycosyltransferase</keyword>
<feature type="domain" description="Glycosyltransferase 2-like" evidence="4">
    <location>
        <begin position="137"/>
        <end position="272"/>
    </location>
</feature>
<dbReference type="Gene3D" id="3.40.50.2000">
    <property type="entry name" value="Glycogen Phosphorylase B"/>
    <property type="match status" value="1"/>
</dbReference>
<sequence>MNGEFPDNVRVVGIADDEIKRNWMQAADIALNPLSRGSGTSIKMFDFMAAGLPVITTEIGGRGIVSTGKTPFVITLIERFPEAIERLMGNPDERAAVGCAARDTVEKFYAWERISPTLGMLLHKRRKASRKSMPYFTVVIPSYERHGLLDRLVERLQAQAERDFEVVIVDQSLQRWARADEEFGFPLTYVHSSIKGAVKARNLGGFLAFGEVIAFTDDDCEPAAGWLLNARKCFVDPDVVGIEGLINSDHYDDPDWRPVTNIGFEGIGFMTANLLVRNEVFQRLDGFDLAFDEPHFREDTDFGWRMQAVGSVPF</sequence>
<reference evidence="5" key="2">
    <citation type="journal article" date="2014" name="ISME J.">
        <title>Microbial stratification in low pH oxic and suboxic macroscopic growths along an acid mine drainage.</title>
        <authorList>
            <person name="Mendez-Garcia C."/>
            <person name="Mesa V."/>
            <person name="Sprenger R.R."/>
            <person name="Richter M."/>
            <person name="Diez M.S."/>
            <person name="Solano J."/>
            <person name="Bargiela R."/>
            <person name="Golyshina O.V."/>
            <person name="Manteca A."/>
            <person name="Ramos J.L."/>
            <person name="Gallego J.R."/>
            <person name="Llorente I."/>
            <person name="Martins Dos Santos V.A."/>
            <person name="Jensen O.N."/>
            <person name="Pelaez A.I."/>
            <person name="Sanchez J."/>
            <person name="Ferrer M."/>
        </authorList>
    </citation>
    <scope>NUCLEOTIDE SEQUENCE</scope>
</reference>
<gene>
    <name evidence="5" type="ORF">B2A_08794</name>
</gene>
<feature type="non-terminal residue" evidence="5">
    <location>
        <position position="314"/>
    </location>
</feature>
<evidence type="ECO:0000259" key="4">
    <source>
        <dbReference type="Pfam" id="PF00535"/>
    </source>
</evidence>
<accession>T0ZPW1</accession>
<name>T0ZPW1_9ZZZZ</name>
<dbReference type="AlphaFoldDB" id="T0ZPW1"/>
<dbReference type="Gene3D" id="3.90.550.10">
    <property type="entry name" value="Spore Coat Polysaccharide Biosynthesis Protein SpsA, Chain A"/>
    <property type="match status" value="1"/>
</dbReference>
<comment type="caution">
    <text evidence="5">The sequence shown here is derived from an EMBL/GenBank/DDBJ whole genome shotgun (WGS) entry which is preliminary data.</text>
</comment>